<feature type="domain" description="DNA replication complex GINS protein PSF2 N-terminal" evidence="7">
    <location>
        <begin position="11"/>
        <end position="68"/>
    </location>
</feature>
<evidence type="ECO:0000256" key="5">
    <source>
        <dbReference type="PIRNR" id="PIRNR028998"/>
    </source>
</evidence>
<dbReference type="GO" id="GO:0006260">
    <property type="term" value="P:DNA replication"/>
    <property type="evidence" value="ECO:0007669"/>
    <property type="project" value="UniProtKB-KW"/>
</dbReference>
<organism evidence="8 9">
    <name type="scientific">Diacronema lutheri</name>
    <name type="common">Unicellular marine alga</name>
    <name type="synonym">Monochrysis lutheri</name>
    <dbReference type="NCBI Taxonomy" id="2081491"/>
    <lineage>
        <taxon>Eukaryota</taxon>
        <taxon>Haptista</taxon>
        <taxon>Haptophyta</taxon>
        <taxon>Pavlovophyceae</taxon>
        <taxon>Pavlovales</taxon>
        <taxon>Pavlovaceae</taxon>
        <taxon>Diacronema</taxon>
    </lineage>
</organism>
<evidence type="ECO:0000256" key="1">
    <source>
        <dbReference type="ARBA" id="ARBA00004123"/>
    </source>
</evidence>
<dbReference type="OrthoDB" id="1938138at2759"/>
<dbReference type="InterPro" id="IPR021151">
    <property type="entry name" value="GINS_A"/>
</dbReference>
<dbReference type="FunFam" id="3.40.5.50:FF:000001">
    <property type="entry name" value="DNA replication complex GINS protein PSF2"/>
    <property type="match status" value="1"/>
</dbReference>
<protein>
    <recommendedName>
        <fullName evidence="5">DNA replication complex GINS protein PSF2</fullName>
    </recommendedName>
</protein>
<dbReference type="Gene3D" id="3.40.5.50">
    <property type="match status" value="1"/>
</dbReference>
<dbReference type="Pfam" id="PF05916">
    <property type="entry name" value="Sld5"/>
    <property type="match status" value="1"/>
</dbReference>
<dbReference type="InterPro" id="IPR007257">
    <property type="entry name" value="GINS_Psf2"/>
</dbReference>
<dbReference type="SUPFAM" id="SSF158573">
    <property type="entry name" value="GINS helical bundle-like"/>
    <property type="match status" value="1"/>
</dbReference>
<comment type="subunit">
    <text evidence="5">Component of the GINS complex.</text>
</comment>
<dbReference type="EMBL" id="JAGTXO010000024">
    <property type="protein sequence ID" value="KAG8461675.1"/>
    <property type="molecule type" value="Genomic_DNA"/>
</dbReference>
<dbReference type="Pfam" id="PF25005">
    <property type="entry name" value="PSF2_N"/>
    <property type="match status" value="1"/>
</dbReference>
<feature type="domain" description="GINS subunit" evidence="6">
    <location>
        <begin position="72"/>
        <end position="182"/>
    </location>
</feature>
<dbReference type="PANTHER" id="PTHR12772">
    <property type="entry name" value="DNA REPLICATION COMPLEX GINS PROTEIN PSF2"/>
    <property type="match status" value="1"/>
</dbReference>
<comment type="caution">
    <text evidence="8">The sequence shown here is derived from an EMBL/GenBank/DDBJ whole genome shotgun (WGS) entry which is preliminary data.</text>
</comment>
<evidence type="ECO:0000256" key="2">
    <source>
        <dbReference type="ARBA" id="ARBA00010565"/>
    </source>
</evidence>
<proteinExistence type="inferred from homology"/>
<keyword evidence="4 5" id="KW-0539">Nucleus</keyword>
<dbReference type="OMA" id="GPYYMEL"/>
<accession>A0A8J6C9K2</accession>
<evidence type="ECO:0000256" key="4">
    <source>
        <dbReference type="ARBA" id="ARBA00023242"/>
    </source>
</evidence>
<comment type="subcellular location">
    <subcellularLocation>
        <location evidence="1 5">Nucleus</location>
    </subcellularLocation>
</comment>
<reference evidence="8" key="1">
    <citation type="submission" date="2021-05" db="EMBL/GenBank/DDBJ databases">
        <title>The genome of the haptophyte Pavlova lutheri (Diacronema luteri, Pavlovales) - a model for lipid biosynthesis in eukaryotic algae.</title>
        <authorList>
            <person name="Hulatt C.J."/>
            <person name="Posewitz M.C."/>
        </authorList>
    </citation>
    <scope>NUCLEOTIDE SEQUENCE</scope>
    <source>
        <strain evidence="8">NIVA-4/92</strain>
    </source>
</reference>
<evidence type="ECO:0000313" key="9">
    <source>
        <dbReference type="Proteomes" id="UP000751190"/>
    </source>
</evidence>
<keyword evidence="9" id="KW-1185">Reference proteome</keyword>
<dbReference type="PANTHER" id="PTHR12772:SF0">
    <property type="entry name" value="DNA REPLICATION COMPLEX GINS PROTEIN PSF2"/>
    <property type="match status" value="1"/>
</dbReference>
<dbReference type="GO" id="GO:0000811">
    <property type="term" value="C:GINS complex"/>
    <property type="evidence" value="ECO:0007669"/>
    <property type="project" value="TreeGrafter"/>
</dbReference>
<dbReference type="Gene3D" id="1.20.58.1020">
    <property type="match status" value="1"/>
</dbReference>
<dbReference type="InterPro" id="IPR056784">
    <property type="entry name" value="PSF2_N"/>
</dbReference>
<evidence type="ECO:0000259" key="6">
    <source>
        <dbReference type="Pfam" id="PF05916"/>
    </source>
</evidence>
<evidence type="ECO:0000256" key="3">
    <source>
        <dbReference type="ARBA" id="ARBA00022705"/>
    </source>
</evidence>
<dbReference type="AlphaFoldDB" id="A0A8J6C9K2"/>
<name>A0A8J6C9K2_DIALT</name>
<keyword evidence="3 5" id="KW-0235">DNA replication</keyword>
<evidence type="ECO:0000313" key="8">
    <source>
        <dbReference type="EMBL" id="KAG8461675.1"/>
    </source>
</evidence>
<dbReference type="Proteomes" id="UP000751190">
    <property type="component" value="Unassembled WGS sequence"/>
</dbReference>
<sequence>MSFVPGDIPTAEYEFFAENTIVMIVPNLTLPVLEMIHGNFGPFRPLIPERVPLWFALALKKRQRCSIQLPSWLGVDELTKTLEAERRNERFEDLPQHFFEVAHLLLELARDDFGDARTAHSVEGLLADIEDVRHAKMRAQFARVELGAHGLLGVTRLRGLTPIEINRIRTFATGSLGMLKRLRPAEDAQTQPTQTLPAGLYGQQPAFVDDRALQATLQRRR</sequence>
<dbReference type="CDD" id="cd11712">
    <property type="entry name" value="GINS_A_psf2"/>
    <property type="match status" value="1"/>
</dbReference>
<dbReference type="PIRSF" id="PIRSF028998">
    <property type="entry name" value="GINS_Psf2_subgr"/>
    <property type="match status" value="1"/>
</dbReference>
<comment type="similarity">
    <text evidence="2 5">Belongs to the GINS2/PSF2 family.</text>
</comment>
<evidence type="ECO:0000259" key="7">
    <source>
        <dbReference type="Pfam" id="PF25005"/>
    </source>
</evidence>
<dbReference type="GO" id="GO:0000727">
    <property type="term" value="P:double-strand break repair via break-induced replication"/>
    <property type="evidence" value="ECO:0007669"/>
    <property type="project" value="TreeGrafter"/>
</dbReference>
<dbReference type="InterPro" id="IPR036224">
    <property type="entry name" value="GINS_bundle-like_dom_sf"/>
</dbReference>
<gene>
    <name evidence="8" type="ORF">KFE25_001293</name>
</gene>
<dbReference type="CDD" id="cd21694">
    <property type="entry name" value="GINS_B_Psf2"/>
    <property type="match status" value="1"/>
</dbReference>
<dbReference type="SUPFAM" id="SSF160059">
    <property type="entry name" value="PriA/YqbF domain"/>
    <property type="match status" value="1"/>
</dbReference>